<reference evidence="2 3" key="1">
    <citation type="submission" date="2017-11" db="EMBL/GenBank/DDBJ databases">
        <title>The genome of Rhizophagus clarus HR1 reveals common genetic basis of auxotrophy among arbuscular mycorrhizal fungi.</title>
        <authorList>
            <person name="Kobayashi Y."/>
        </authorList>
    </citation>
    <scope>NUCLEOTIDE SEQUENCE [LARGE SCALE GENOMIC DNA]</scope>
    <source>
        <strain evidence="2 3">HR1</strain>
    </source>
</reference>
<dbReference type="AlphaFoldDB" id="A0A2Z6S741"/>
<dbReference type="Proteomes" id="UP000247702">
    <property type="component" value="Unassembled WGS sequence"/>
</dbReference>
<organism evidence="2 3">
    <name type="scientific">Rhizophagus clarus</name>
    <dbReference type="NCBI Taxonomy" id="94130"/>
    <lineage>
        <taxon>Eukaryota</taxon>
        <taxon>Fungi</taxon>
        <taxon>Fungi incertae sedis</taxon>
        <taxon>Mucoromycota</taxon>
        <taxon>Glomeromycotina</taxon>
        <taxon>Glomeromycetes</taxon>
        <taxon>Glomerales</taxon>
        <taxon>Glomeraceae</taxon>
        <taxon>Rhizophagus</taxon>
    </lineage>
</organism>
<evidence type="ECO:0000256" key="1">
    <source>
        <dbReference type="SAM" id="MobiDB-lite"/>
    </source>
</evidence>
<comment type="caution">
    <text evidence="2">The sequence shown here is derived from an EMBL/GenBank/DDBJ whole genome shotgun (WGS) entry which is preliminary data.</text>
</comment>
<feature type="region of interest" description="Disordered" evidence="1">
    <location>
        <begin position="205"/>
        <end position="306"/>
    </location>
</feature>
<feature type="compositionally biased region" description="Basic residues" evidence="1">
    <location>
        <begin position="743"/>
        <end position="759"/>
    </location>
</feature>
<feature type="compositionally biased region" description="Acidic residues" evidence="1">
    <location>
        <begin position="343"/>
        <end position="363"/>
    </location>
</feature>
<feature type="region of interest" description="Disordered" evidence="1">
    <location>
        <begin position="342"/>
        <end position="367"/>
    </location>
</feature>
<protein>
    <submittedName>
        <fullName evidence="2">Uncharacterized protein</fullName>
    </submittedName>
</protein>
<sequence>MCGKIYFENIVYKEYRDENLVIINISKICNNEYKTFESKFYITHKNMSLSPEPEYILALLTYLNEYKSWSYYEFLTTYRDVIISSPPFSEEWNGLDGAWTHRFLKKAKELKPEDYANLKNKVDSERLNKGLRAYWEEVIYKRKKLQVKRTHVLGSLSILDEAGKYNVGDLISEGLSVSFPVDVSSTSKRTLDSTILTSSERIKKIRNVEPGQGEDDHDESYEIDNFFKGPSEKKSSNLFLQKKDNSAKKQQKPSNERGFNEADDEKDKDESEARNSIFISEENDDSGFFSLGQPASDTEGQSPPPLLVTEKHELPYCLNCCAEISNFSLIIFCPYCGTKIVSSEDESDTDEENDTGDKDEEDDTPPKVDKVAFRMAYEAIPDDSKLRLSTGTIVEDVLFEFAKDMDYEHHAHSYIVDFDDEDIKALFGEEEWKELTKDRIGVPPVPHDIAKELTKYGKKTLKELRAVVLTPYLKENEEYDVNKHYELEWIQMALRTLCNLYENVDAPLIRKQYEDWFTVALFGACIDFCFRDIQLGTDIKRTDAPSLSSANRKNRDRKANTRTRKLTGRKIDGIIYTVDKLLEVGAIEGARSYSGVSDQKYLIETFKMPKTLRDMYVDIMKAVGYDDQKANKIQVIGILHLGLWIQFARLWRAGGSICIFRKDPLSYNVDSKFSEMGVISFLKLLISIYQYKIITKDNLQVLNIRNNIKPEDDLTNELMKVGQFSSVSSPPPPIKFFSDCFKTPRKPRKKNPVKKRKLK</sequence>
<dbReference type="EMBL" id="BEXD01004243">
    <property type="protein sequence ID" value="GBC08753.1"/>
    <property type="molecule type" value="Genomic_DNA"/>
</dbReference>
<evidence type="ECO:0000313" key="2">
    <source>
        <dbReference type="EMBL" id="GBC08753.1"/>
    </source>
</evidence>
<proteinExistence type="predicted"/>
<name>A0A2Z6S741_9GLOM</name>
<feature type="compositionally biased region" description="Basic and acidic residues" evidence="1">
    <location>
        <begin position="230"/>
        <end position="247"/>
    </location>
</feature>
<feature type="region of interest" description="Disordered" evidence="1">
    <location>
        <begin position="739"/>
        <end position="759"/>
    </location>
</feature>
<feature type="compositionally biased region" description="Acidic residues" evidence="1">
    <location>
        <begin position="212"/>
        <end position="222"/>
    </location>
</feature>
<evidence type="ECO:0000313" key="3">
    <source>
        <dbReference type="Proteomes" id="UP000247702"/>
    </source>
</evidence>
<keyword evidence="3" id="KW-1185">Reference proteome</keyword>
<gene>
    <name evidence="2" type="ORF">RclHR1_08350023</name>
</gene>
<accession>A0A2Z6S741</accession>